<dbReference type="GO" id="GO:0017000">
    <property type="term" value="P:antibiotic biosynthetic process"/>
    <property type="evidence" value="ECO:0007669"/>
    <property type="project" value="UniProtKB-ARBA"/>
</dbReference>
<dbReference type="Proteomes" id="UP000254869">
    <property type="component" value="Unassembled WGS sequence"/>
</dbReference>
<reference evidence="2 3" key="1">
    <citation type="submission" date="2018-07" db="EMBL/GenBank/DDBJ databases">
        <title>Genomic Encyclopedia of Type Strains, Phase IV (KMG-IV): sequencing the most valuable type-strain genomes for metagenomic binning, comparative biology and taxonomic classification.</title>
        <authorList>
            <person name="Goeker M."/>
        </authorList>
    </citation>
    <scope>NUCLEOTIDE SEQUENCE [LARGE SCALE GENOMIC DNA]</scope>
    <source>
        <strain evidence="2 3">DSM 44290</strain>
    </source>
</reference>
<evidence type="ECO:0000313" key="2">
    <source>
        <dbReference type="EMBL" id="RDI60547.1"/>
    </source>
</evidence>
<organism evidence="2 3">
    <name type="scientific">Nocardia pseudobrasiliensis</name>
    <dbReference type="NCBI Taxonomy" id="45979"/>
    <lineage>
        <taxon>Bacteria</taxon>
        <taxon>Bacillati</taxon>
        <taxon>Actinomycetota</taxon>
        <taxon>Actinomycetes</taxon>
        <taxon>Mycobacteriales</taxon>
        <taxon>Nocardiaceae</taxon>
        <taxon>Nocardia</taxon>
    </lineage>
</organism>
<name>A0A370HPZ8_9NOCA</name>
<dbReference type="STRING" id="1210086.GCA_001613105_04502"/>
<protein>
    <submittedName>
        <fullName evidence="2">UDP:flavonoid glycosyltransferase YjiC (YdhE family)</fullName>
    </submittedName>
</protein>
<accession>A0A370HPZ8</accession>
<dbReference type="SUPFAM" id="SSF53756">
    <property type="entry name" value="UDP-Glycosyltransferase/glycogen phosphorylase"/>
    <property type="match status" value="1"/>
</dbReference>
<dbReference type="GO" id="GO:0016020">
    <property type="term" value="C:membrane"/>
    <property type="evidence" value="ECO:0007669"/>
    <property type="project" value="GOC"/>
</dbReference>
<feature type="domain" description="Erythromycin biosynthesis protein CIII-like C-terminal" evidence="1">
    <location>
        <begin position="275"/>
        <end position="402"/>
    </location>
</feature>
<dbReference type="GO" id="GO:0016758">
    <property type="term" value="F:hexosyltransferase activity"/>
    <property type="evidence" value="ECO:0007669"/>
    <property type="project" value="UniProtKB-ARBA"/>
</dbReference>
<keyword evidence="3" id="KW-1185">Reference proteome</keyword>
<proteinExistence type="predicted"/>
<dbReference type="Gene3D" id="3.40.50.2000">
    <property type="entry name" value="Glycogen Phosphorylase B"/>
    <property type="match status" value="2"/>
</dbReference>
<dbReference type="InterPro" id="IPR010610">
    <property type="entry name" value="EryCIII-like_C"/>
</dbReference>
<dbReference type="EMBL" id="QQBC01000015">
    <property type="protein sequence ID" value="RDI60547.1"/>
    <property type="molecule type" value="Genomic_DNA"/>
</dbReference>
<dbReference type="CDD" id="cd03784">
    <property type="entry name" value="GT1_Gtf-like"/>
    <property type="match status" value="1"/>
</dbReference>
<dbReference type="GO" id="GO:0009247">
    <property type="term" value="P:glycolipid biosynthetic process"/>
    <property type="evidence" value="ECO:0007669"/>
    <property type="project" value="UniProtKB-ARBA"/>
</dbReference>
<dbReference type="Pfam" id="PF06722">
    <property type="entry name" value="EryCIII-like_C"/>
    <property type="match status" value="1"/>
</dbReference>
<dbReference type="InterPro" id="IPR002213">
    <property type="entry name" value="UDP_glucos_trans"/>
</dbReference>
<dbReference type="PANTHER" id="PTHR48050">
    <property type="entry name" value="STEROL 3-BETA-GLUCOSYLTRANSFERASE"/>
    <property type="match status" value="1"/>
</dbReference>
<comment type="caution">
    <text evidence="2">The sequence shown here is derived from an EMBL/GenBank/DDBJ whole genome shotgun (WGS) entry which is preliminary data.</text>
</comment>
<dbReference type="InterPro" id="IPR050426">
    <property type="entry name" value="Glycosyltransferase_28"/>
</dbReference>
<dbReference type="PANTHER" id="PTHR48050:SF13">
    <property type="entry name" value="STEROL 3-BETA-GLUCOSYLTRANSFERASE UGT80A2"/>
    <property type="match status" value="1"/>
</dbReference>
<dbReference type="RefSeq" id="WP_068000923.1">
    <property type="nucleotide sequence ID" value="NZ_QQBC01000015.1"/>
</dbReference>
<evidence type="ECO:0000313" key="3">
    <source>
        <dbReference type="Proteomes" id="UP000254869"/>
    </source>
</evidence>
<dbReference type="FunFam" id="3.40.50.2000:FF:000072">
    <property type="entry name" value="Glycosyl transferase"/>
    <property type="match status" value="1"/>
</dbReference>
<dbReference type="AlphaFoldDB" id="A0A370HPZ8"/>
<keyword evidence="2" id="KW-0808">Transferase</keyword>
<sequence length="447" mass="47615">MARYLVAATPIPGHVAPMTAIAADLRRRGHQVRMLTGAAFSGAVASGVSFAGLPEDAEVMRTRVGHGRMPGLLRRWRAGRAELDANFLAPIAGQYRALTAELDRRDYDAVLVDVMFTGAIPLLLAAGPRPPVIVCGVVPLMLSSADAAPFGVGWRPEAGRDYTLMNRFVQRVLFGGDQSRLDAILREWDLGPAPMFLLDWPVLAEAMVQFTVAEFEYPRRDLPATVVFAGPIVAPAPRQAVLPDWWGALDRAKTVVHVTQGTWDNSDLDQLIRPTLDALGDRADVVVVACTGGARPPSGPIPANAYVAEFLSYQRLLPHVDVMITNGGYGGVQQALSHGVPLIVAGDTADKPETAARVAHFGAGIDLGTARPRPAAIAEAVDRVLTSPRMRESSGRLARAIAHSAPLDTLAAVLAETADVRCLFDGTTKVPTGDKFPISATGPADRE</sequence>
<dbReference type="GO" id="GO:0008194">
    <property type="term" value="F:UDP-glycosyltransferase activity"/>
    <property type="evidence" value="ECO:0007669"/>
    <property type="project" value="InterPro"/>
</dbReference>
<evidence type="ECO:0000259" key="1">
    <source>
        <dbReference type="Pfam" id="PF06722"/>
    </source>
</evidence>
<gene>
    <name evidence="2" type="ORF">DFR76_115177</name>
</gene>